<organism evidence="2 3">
    <name type="scientific">Robertmurraya beringensis</name>
    <dbReference type="NCBI Taxonomy" id="641660"/>
    <lineage>
        <taxon>Bacteria</taxon>
        <taxon>Bacillati</taxon>
        <taxon>Bacillota</taxon>
        <taxon>Bacilli</taxon>
        <taxon>Bacillales</taxon>
        <taxon>Bacillaceae</taxon>
        <taxon>Robertmurraya</taxon>
    </lineage>
</organism>
<evidence type="ECO:0000259" key="1">
    <source>
        <dbReference type="Pfam" id="PF13700"/>
    </source>
</evidence>
<dbReference type="InterPro" id="IPR025296">
    <property type="entry name" value="DUF4158"/>
</dbReference>
<dbReference type="RefSeq" id="WP_340902407.1">
    <property type="nucleotide sequence ID" value="NZ_JBHLUU010000123.1"/>
</dbReference>
<name>A0ABV6KWF9_9BACI</name>
<evidence type="ECO:0000313" key="3">
    <source>
        <dbReference type="Proteomes" id="UP001589738"/>
    </source>
</evidence>
<dbReference type="Proteomes" id="UP001589738">
    <property type="component" value="Unassembled WGS sequence"/>
</dbReference>
<keyword evidence="3" id="KW-1185">Reference proteome</keyword>
<gene>
    <name evidence="2" type="ORF">ACFFHF_20965</name>
</gene>
<evidence type="ECO:0000313" key="2">
    <source>
        <dbReference type="EMBL" id="MFC0477664.1"/>
    </source>
</evidence>
<feature type="domain" description="DUF4158" evidence="1">
    <location>
        <begin position="6"/>
        <end position="67"/>
    </location>
</feature>
<accession>A0ABV6KWF9</accession>
<dbReference type="EMBL" id="JBHLUU010000123">
    <property type="protein sequence ID" value="MFC0477664.1"/>
    <property type="molecule type" value="Genomic_DNA"/>
</dbReference>
<sequence>MRGKELLTSDQRNMFMSIPDDISDHDIEMYYTFNLEDLEFINKHRRDHNRIGIALQLGNLPSIGLSLPHDRYGSDDA</sequence>
<dbReference type="Pfam" id="PF13700">
    <property type="entry name" value="DUF4158"/>
    <property type="match status" value="1"/>
</dbReference>
<reference evidence="2 3" key="1">
    <citation type="submission" date="2024-09" db="EMBL/GenBank/DDBJ databases">
        <authorList>
            <person name="Sun Q."/>
            <person name="Mori K."/>
        </authorList>
    </citation>
    <scope>NUCLEOTIDE SEQUENCE [LARGE SCALE GENOMIC DNA]</scope>
    <source>
        <strain evidence="2 3">CGMCC 1.9126</strain>
    </source>
</reference>
<comment type="caution">
    <text evidence="2">The sequence shown here is derived from an EMBL/GenBank/DDBJ whole genome shotgun (WGS) entry which is preliminary data.</text>
</comment>
<proteinExistence type="predicted"/>
<protein>
    <submittedName>
        <fullName evidence="2">DUF4158 domain-containing protein</fullName>
    </submittedName>
</protein>